<feature type="binding site" evidence="5">
    <location>
        <position position="202"/>
    </location>
    <ligand>
        <name>Mn(2+)</name>
        <dbReference type="ChEBI" id="CHEBI:29035"/>
    </ligand>
</feature>
<feature type="binding site" evidence="5">
    <location>
        <position position="67"/>
    </location>
    <ligand>
        <name>Mn(2+)</name>
        <dbReference type="ChEBI" id="CHEBI:29035"/>
    </ligand>
</feature>
<comment type="caution">
    <text evidence="8">The sequence shown here is derived from an EMBL/GenBank/DDBJ whole genome shotgun (WGS) entry which is preliminary data.</text>
</comment>
<dbReference type="OrthoDB" id="9803125at2"/>
<reference evidence="8 9" key="1">
    <citation type="submission" date="2019-03" db="EMBL/GenBank/DDBJ databases">
        <title>Bradyrhizobium diversity isolated from nodules of Chamaecrista fasciculata.</title>
        <authorList>
            <person name="Klepa M.S."/>
            <person name="Urquiaga M.O."/>
            <person name="Hungria M."/>
            <person name="Delamuta J.R."/>
        </authorList>
    </citation>
    <scope>NUCLEOTIDE SEQUENCE [LARGE SCALE GENOMIC DNA]</scope>
    <source>
        <strain evidence="8 9">CNPSo 3448</strain>
    </source>
</reference>
<keyword evidence="4" id="KW-0560">Oxidoreductase</keyword>
<dbReference type="AlphaFoldDB" id="A0A4Y9L564"/>
<proteinExistence type="inferred from homology"/>
<dbReference type="InterPro" id="IPR019832">
    <property type="entry name" value="Mn/Fe_SOD_C"/>
</dbReference>
<dbReference type="InterPro" id="IPR019546">
    <property type="entry name" value="TAT_signal_bac_arc"/>
</dbReference>
<keyword evidence="6" id="KW-0732">Signal</keyword>
<evidence type="ECO:0000256" key="1">
    <source>
        <dbReference type="ARBA" id="ARBA00008714"/>
    </source>
</evidence>
<dbReference type="GO" id="GO:0046872">
    <property type="term" value="F:metal ion binding"/>
    <property type="evidence" value="ECO:0007669"/>
    <property type="project" value="UniProtKB-KW"/>
</dbReference>
<evidence type="ECO:0000256" key="6">
    <source>
        <dbReference type="SAM" id="SignalP"/>
    </source>
</evidence>
<feature type="signal peptide" evidence="6">
    <location>
        <begin position="1"/>
        <end position="31"/>
    </location>
</feature>
<dbReference type="PANTHER" id="PTHR11404:SF6">
    <property type="entry name" value="SUPEROXIDE DISMUTASE [MN], MITOCHONDRIAL"/>
    <property type="match status" value="1"/>
</dbReference>
<dbReference type="SUPFAM" id="SSF54719">
    <property type="entry name" value="Fe,Mn superoxide dismutase (SOD), C-terminal domain"/>
    <property type="match status" value="1"/>
</dbReference>
<dbReference type="InterPro" id="IPR050265">
    <property type="entry name" value="Fe/Mn_Superoxide_Dismutase"/>
</dbReference>
<feature type="binding site" evidence="5">
    <location>
        <position position="198"/>
    </location>
    <ligand>
        <name>Mn(2+)</name>
        <dbReference type="ChEBI" id="CHEBI:29035"/>
    </ligand>
</feature>
<dbReference type="Pfam" id="PF02777">
    <property type="entry name" value="Sod_Fe_C"/>
    <property type="match status" value="1"/>
</dbReference>
<organism evidence="8 9">
    <name type="scientific">Bradyrhizobium niftali</name>
    <dbReference type="NCBI Taxonomy" id="2560055"/>
    <lineage>
        <taxon>Bacteria</taxon>
        <taxon>Pseudomonadati</taxon>
        <taxon>Pseudomonadota</taxon>
        <taxon>Alphaproteobacteria</taxon>
        <taxon>Hyphomicrobiales</taxon>
        <taxon>Nitrobacteraceae</taxon>
        <taxon>Bradyrhizobium</taxon>
    </lineage>
</organism>
<dbReference type="EMBL" id="SPQT01000050">
    <property type="protein sequence ID" value="TFV37424.1"/>
    <property type="molecule type" value="Genomic_DNA"/>
</dbReference>
<keyword evidence="9" id="KW-1185">Reference proteome</keyword>
<accession>A0A4Y9L564</accession>
<gene>
    <name evidence="8" type="ORF">E4K65_43530</name>
</gene>
<dbReference type="GO" id="GO:0004784">
    <property type="term" value="F:superoxide dismutase activity"/>
    <property type="evidence" value="ECO:0007669"/>
    <property type="project" value="UniProtKB-EC"/>
</dbReference>
<evidence type="ECO:0000256" key="4">
    <source>
        <dbReference type="ARBA" id="ARBA00023002"/>
    </source>
</evidence>
<evidence type="ECO:0000313" key="8">
    <source>
        <dbReference type="EMBL" id="TFV37424.1"/>
    </source>
</evidence>
<feature type="binding site" evidence="5">
    <location>
        <position position="116"/>
    </location>
    <ligand>
        <name>Mn(2+)</name>
        <dbReference type="ChEBI" id="CHEBI:29035"/>
    </ligand>
</feature>
<dbReference type="SUPFAM" id="SSF46609">
    <property type="entry name" value="Fe,Mn superoxide dismutase (SOD), N-terminal domain"/>
    <property type="match status" value="1"/>
</dbReference>
<comment type="similarity">
    <text evidence="1">Belongs to the iron/manganese superoxide dismutase family.</text>
</comment>
<dbReference type="InterPro" id="IPR006311">
    <property type="entry name" value="TAT_signal"/>
</dbReference>
<feature type="domain" description="Manganese/iron superoxide dismutase C-terminal" evidence="7">
    <location>
        <begin position="129"/>
        <end position="229"/>
    </location>
</feature>
<dbReference type="PROSITE" id="PS51318">
    <property type="entry name" value="TAT"/>
    <property type="match status" value="1"/>
</dbReference>
<dbReference type="NCBIfam" id="TIGR01409">
    <property type="entry name" value="TAT_signal_seq"/>
    <property type="match status" value="1"/>
</dbReference>
<dbReference type="Proteomes" id="UP000297966">
    <property type="component" value="Unassembled WGS sequence"/>
</dbReference>
<keyword evidence="3 5" id="KW-0479">Metal-binding</keyword>
<dbReference type="PANTHER" id="PTHR11404">
    <property type="entry name" value="SUPEROXIDE DISMUTASE 2"/>
    <property type="match status" value="1"/>
</dbReference>
<dbReference type="PIRSF" id="PIRSF000349">
    <property type="entry name" value="SODismutase"/>
    <property type="match status" value="1"/>
</dbReference>
<protein>
    <recommendedName>
        <fullName evidence="2">superoxide dismutase</fullName>
        <ecNumber evidence="2">1.15.1.1</ecNumber>
    </recommendedName>
</protein>
<dbReference type="InterPro" id="IPR036324">
    <property type="entry name" value="Mn/Fe_SOD_N_sf"/>
</dbReference>
<dbReference type="FunFam" id="3.55.40.20:FF:000004">
    <property type="entry name" value="Superoxide dismutase [Fe]"/>
    <property type="match status" value="1"/>
</dbReference>
<evidence type="ECO:0000259" key="7">
    <source>
        <dbReference type="Pfam" id="PF02777"/>
    </source>
</evidence>
<dbReference type="Gene3D" id="3.55.40.20">
    <property type="entry name" value="Iron/manganese superoxide dismutase, C-terminal domain"/>
    <property type="match status" value="1"/>
</dbReference>
<name>A0A4Y9L564_9BRAD</name>
<evidence type="ECO:0000256" key="5">
    <source>
        <dbReference type="PIRSR" id="PIRSR000349-1"/>
    </source>
</evidence>
<feature type="chain" id="PRO_5021477967" description="superoxide dismutase" evidence="6">
    <location>
        <begin position="32"/>
        <end position="239"/>
    </location>
</feature>
<dbReference type="InterPro" id="IPR001189">
    <property type="entry name" value="Mn/Fe_SOD"/>
</dbReference>
<evidence type="ECO:0000256" key="3">
    <source>
        <dbReference type="ARBA" id="ARBA00022723"/>
    </source>
</evidence>
<sequence length="239" mass="26071">MTTNTDRRDFIRGVGAAAASTALLAGTQALAQVNQPTGARPMTYQPKPMPFDPKSITGISEKVLVSHYENNYVGAVKRLNAIGTQLAELDFAKAPNFVINGLKREELVASNSMILHEIYFDGLGGAGKPSTALADAIARDFGSMERWRAEFSAMGKAEGGGSGWVILSYSPRDKRLVNQWAADHTTTLAGGRPVLVLDMYEHAYHMDYGAAAAKYVDIYMEAIKWDNAAALYDQYRREA</sequence>
<evidence type="ECO:0000256" key="2">
    <source>
        <dbReference type="ARBA" id="ARBA00012682"/>
    </source>
</evidence>
<evidence type="ECO:0000313" key="9">
    <source>
        <dbReference type="Proteomes" id="UP000297966"/>
    </source>
</evidence>
<dbReference type="InterPro" id="IPR036314">
    <property type="entry name" value="SOD_C_sf"/>
</dbReference>
<dbReference type="EC" id="1.15.1.1" evidence="2"/>